<evidence type="ECO:0000256" key="5">
    <source>
        <dbReference type="SAM" id="MobiDB-lite"/>
    </source>
</evidence>
<dbReference type="HOGENOM" id="CLU_017709_1_0_1"/>
<evidence type="ECO:0000256" key="3">
    <source>
        <dbReference type="ARBA" id="ARBA00022989"/>
    </source>
</evidence>
<dbReference type="GO" id="GO:0007189">
    <property type="term" value="P:adenylate cyclase-activating G protein-coupled receptor signaling pathway"/>
    <property type="evidence" value="ECO:0007669"/>
    <property type="project" value="TreeGrafter"/>
</dbReference>
<feature type="compositionally biased region" description="Low complexity" evidence="5">
    <location>
        <begin position="226"/>
        <end position="236"/>
    </location>
</feature>
<feature type="transmembrane region" description="Helical" evidence="6">
    <location>
        <begin position="437"/>
        <end position="460"/>
    </location>
</feature>
<evidence type="ECO:0000259" key="8">
    <source>
        <dbReference type="Pfam" id="PF11970"/>
    </source>
</evidence>
<dbReference type="OrthoDB" id="100006at2759"/>
<dbReference type="PANTHER" id="PTHR23112:SF37">
    <property type="entry name" value="G PROTEIN-COUPLED RECEPTOR GPR1"/>
    <property type="match status" value="1"/>
</dbReference>
<comment type="subcellular location">
    <subcellularLocation>
        <location evidence="1">Membrane</location>
        <topology evidence="1">Multi-pass membrane protein</topology>
    </subcellularLocation>
</comment>
<dbReference type="CDD" id="cd00637">
    <property type="entry name" value="7tm_classA_rhodopsin-like"/>
    <property type="match status" value="1"/>
</dbReference>
<dbReference type="VEuPathDB" id="FungiDB:HMPREF1541_04109"/>
<feature type="region of interest" description="Disordered" evidence="5">
    <location>
        <begin position="225"/>
        <end position="273"/>
    </location>
</feature>
<reference evidence="9 10" key="1">
    <citation type="submission" date="2013-03" db="EMBL/GenBank/DDBJ databases">
        <title>The Genome Sequence of Phialophora europaea CBS 101466.</title>
        <authorList>
            <consortium name="The Broad Institute Genomics Platform"/>
            <person name="Cuomo C."/>
            <person name="de Hoog S."/>
            <person name="Gorbushina A."/>
            <person name="Walker B."/>
            <person name="Young S.K."/>
            <person name="Zeng Q."/>
            <person name="Gargeya S."/>
            <person name="Fitzgerald M."/>
            <person name="Haas B."/>
            <person name="Abouelleil A."/>
            <person name="Allen A.W."/>
            <person name="Alvarado L."/>
            <person name="Arachchi H.M."/>
            <person name="Berlin A.M."/>
            <person name="Chapman S.B."/>
            <person name="Gainer-Dewar J."/>
            <person name="Goldberg J."/>
            <person name="Griggs A."/>
            <person name="Gujja S."/>
            <person name="Hansen M."/>
            <person name="Howarth C."/>
            <person name="Imamovic A."/>
            <person name="Ireland A."/>
            <person name="Larimer J."/>
            <person name="McCowan C."/>
            <person name="Murphy C."/>
            <person name="Pearson M."/>
            <person name="Poon T.W."/>
            <person name="Priest M."/>
            <person name="Roberts A."/>
            <person name="Saif S."/>
            <person name="Shea T."/>
            <person name="Sisk P."/>
            <person name="Sykes S."/>
            <person name="Wortman J."/>
            <person name="Nusbaum C."/>
            <person name="Birren B."/>
        </authorList>
    </citation>
    <scope>NUCLEOTIDE SEQUENCE [LARGE SCALE GENOMIC DNA]</scope>
    <source>
        <strain evidence="9 10">CBS 101466</strain>
    </source>
</reference>
<feature type="transmembrane region" description="Helical" evidence="6">
    <location>
        <begin position="64"/>
        <end position="84"/>
    </location>
</feature>
<keyword evidence="4 6" id="KW-0472">Membrane</keyword>
<protein>
    <recommendedName>
        <fullName evidence="11">G-protein coupled receptors family 1 profile domain-containing protein</fullName>
    </recommendedName>
</protein>
<dbReference type="eggNOG" id="ENOG502QU8E">
    <property type="taxonomic scope" value="Eukaryota"/>
</dbReference>
<dbReference type="STRING" id="1220924.W2S292"/>
<feature type="transmembrane region" description="Helical" evidence="6">
    <location>
        <begin position="149"/>
        <end position="171"/>
    </location>
</feature>
<accession>W2S292</accession>
<dbReference type="FunCoup" id="W2S292">
    <property type="interactions" value="125"/>
</dbReference>
<dbReference type="Pfam" id="PF11970">
    <property type="entry name" value="GPR_Gpa2_C"/>
    <property type="match status" value="1"/>
</dbReference>
<gene>
    <name evidence="9" type="ORF">HMPREF1541_04109</name>
</gene>
<evidence type="ECO:0000313" key="9">
    <source>
        <dbReference type="EMBL" id="ETN42168.1"/>
    </source>
</evidence>
<feature type="compositionally biased region" description="Polar residues" evidence="5">
    <location>
        <begin position="316"/>
        <end position="349"/>
    </location>
</feature>
<dbReference type="Pfam" id="PF11710">
    <property type="entry name" value="Git3"/>
    <property type="match status" value="1"/>
</dbReference>
<dbReference type="InParanoid" id="W2S292"/>
<evidence type="ECO:0008006" key="11">
    <source>
        <dbReference type="Google" id="ProtNLM"/>
    </source>
</evidence>
<keyword evidence="10" id="KW-1185">Reference proteome</keyword>
<evidence type="ECO:0000256" key="1">
    <source>
        <dbReference type="ARBA" id="ARBA00004141"/>
    </source>
</evidence>
<dbReference type="Gene3D" id="1.20.1070.10">
    <property type="entry name" value="Rhodopsin 7-helix transmembrane proteins"/>
    <property type="match status" value="1"/>
</dbReference>
<dbReference type="PANTHER" id="PTHR23112">
    <property type="entry name" value="G PROTEIN-COUPLED RECEPTOR 157-RELATED"/>
    <property type="match status" value="1"/>
</dbReference>
<name>W2S292_CYPE1</name>
<keyword evidence="3 6" id="KW-1133">Transmembrane helix</keyword>
<feature type="transmembrane region" description="Helical" evidence="6">
    <location>
        <begin position="29"/>
        <end position="52"/>
    </location>
</feature>
<evidence type="ECO:0000256" key="4">
    <source>
        <dbReference type="ARBA" id="ARBA00023136"/>
    </source>
</evidence>
<keyword evidence="2 6" id="KW-0812">Transmembrane</keyword>
<evidence type="ECO:0000313" key="10">
    <source>
        <dbReference type="Proteomes" id="UP000030752"/>
    </source>
</evidence>
<dbReference type="GeneID" id="19971448"/>
<feature type="transmembrane region" description="Helical" evidence="6">
    <location>
        <begin position="405"/>
        <end position="425"/>
    </location>
</feature>
<feature type="transmembrane region" description="Helical" evidence="6">
    <location>
        <begin position="191"/>
        <end position="212"/>
    </location>
</feature>
<evidence type="ECO:0000259" key="7">
    <source>
        <dbReference type="Pfam" id="PF11710"/>
    </source>
</evidence>
<evidence type="ECO:0000256" key="2">
    <source>
        <dbReference type="ARBA" id="ARBA00022692"/>
    </source>
</evidence>
<dbReference type="Proteomes" id="UP000030752">
    <property type="component" value="Unassembled WGS sequence"/>
</dbReference>
<dbReference type="InterPro" id="IPR022596">
    <property type="entry name" value="GPR1/2/3_C"/>
</dbReference>
<dbReference type="InterPro" id="IPR023041">
    <property type="entry name" value="Glucose_rcpt_Git3-like_N"/>
</dbReference>
<sequence>MSNTGALQERGLNAKENPQSPFTPSQNRAILLTGLSCACVSLVVVIVALRWFVLMKRIFRHRLILYLVASDTFKAIWYFVFAVVSTSRGPVSSGSNFCQASGYLLLLAVEASDFAILLIAVHTMLCIFGPSNKSGEAGLYPYRNWILPFWLGPPLLFASLAFINGSNAYVTSGTFCFLPKRPFWYRLALGWIPRYLIIITILCMYTIIYIYVHVKFQGFKNLQAGDSSTDSASASRRATESMPMITPGSQNPSEPEPLPTVASPSPAKVQSERAVRVHPYDSNGNGATNATPVLGHNAPWDSMMFLTQYSLDSTQRKSTAGGNFAGTSSPEQANRSERTSNNTSASNDPSVEGRKQSEAPTICTSFTGQTASSPATCDNDAKGAAGTRDHLRETRAAIQRQLRFLFIYPIIYILMWVFPFANHAILYDDHYILHPPFWLTIVSTCSVALQAAVNAIVFSWREKPWRRIKEDSRLSLSFRFRKSASSPEDEVRQEPAAPRVDNSPLWWEAEGRKRQDSVWLGTDVVEQVPSRRLQRTNTLMSIDEQASTEA</sequence>
<feature type="compositionally biased region" description="Polar residues" evidence="5">
    <location>
        <begin position="358"/>
        <end position="376"/>
    </location>
</feature>
<dbReference type="AlphaFoldDB" id="W2S292"/>
<proteinExistence type="predicted"/>
<dbReference type="GO" id="GO:0005886">
    <property type="term" value="C:plasma membrane"/>
    <property type="evidence" value="ECO:0007669"/>
    <property type="project" value="TreeGrafter"/>
</dbReference>
<feature type="region of interest" description="Disordered" evidence="5">
    <location>
        <begin position="316"/>
        <end position="388"/>
    </location>
</feature>
<feature type="transmembrane region" description="Helical" evidence="6">
    <location>
        <begin position="104"/>
        <end position="128"/>
    </location>
</feature>
<feature type="domain" description="Glucose receptor Git3-like N-terminal" evidence="7">
    <location>
        <begin position="34"/>
        <end position="217"/>
    </location>
</feature>
<evidence type="ECO:0000256" key="6">
    <source>
        <dbReference type="SAM" id="Phobius"/>
    </source>
</evidence>
<dbReference type="RefSeq" id="XP_008716677.1">
    <property type="nucleotide sequence ID" value="XM_008718455.1"/>
</dbReference>
<dbReference type="EMBL" id="KB822719">
    <property type="protein sequence ID" value="ETN42168.1"/>
    <property type="molecule type" value="Genomic_DNA"/>
</dbReference>
<organism evidence="9 10">
    <name type="scientific">Cyphellophora europaea (strain CBS 101466)</name>
    <name type="common">Phialophora europaea</name>
    <dbReference type="NCBI Taxonomy" id="1220924"/>
    <lineage>
        <taxon>Eukaryota</taxon>
        <taxon>Fungi</taxon>
        <taxon>Dikarya</taxon>
        <taxon>Ascomycota</taxon>
        <taxon>Pezizomycotina</taxon>
        <taxon>Eurotiomycetes</taxon>
        <taxon>Chaetothyriomycetidae</taxon>
        <taxon>Chaetothyriales</taxon>
        <taxon>Cyphellophoraceae</taxon>
        <taxon>Cyphellophora</taxon>
    </lineage>
</organism>
<dbReference type="GO" id="GO:0004930">
    <property type="term" value="F:G protein-coupled receptor activity"/>
    <property type="evidence" value="ECO:0007669"/>
    <property type="project" value="TreeGrafter"/>
</dbReference>
<feature type="region of interest" description="Disordered" evidence="5">
    <location>
        <begin position="1"/>
        <end position="22"/>
    </location>
</feature>
<feature type="domain" description="G protein-coupled receptor GPR1/2/3 C-terminal" evidence="8">
    <location>
        <begin position="393"/>
        <end position="466"/>
    </location>
</feature>
<dbReference type="SUPFAM" id="SSF81321">
    <property type="entry name" value="Family A G protein-coupled receptor-like"/>
    <property type="match status" value="1"/>
</dbReference>